<feature type="domain" description="Pectinesterase inhibitor" evidence="5">
    <location>
        <begin position="21"/>
        <end position="175"/>
    </location>
</feature>
<gene>
    <name evidence="6" type="ORF">CTI12_AA476650</name>
</gene>
<dbReference type="OrthoDB" id="1915198at2759"/>
<proteinExistence type="inferred from homology"/>
<dbReference type="AlphaFoldDB" id="A0A2U1LM06"/>
<dbReference type="STRING" id="35608.A0A2U1LM06"/>
<accession>A0A2U1LM06</accession>
<dbReference type="GO" id="GO:0004857">
    <property type="term" value="F:enzyme inhibitor activity"/>
    <property type="evidence" value="ECO:0007669"/>
    <property type="project" value="InterPro"/>
</dbReference>
<comment type="caution">
    <text evidence="6">The sequence shown here is derived from an EMBL/GenBank/DDBJ whole genome shotgun (WGS) entry which is preliminary data.</text>
</comment>
<keyword evidence="1 4" id="KW-0732">Signal</keyword>
<dbReference type="InterPro" id="IPR034088">
    <property type="entry name" value="Pla_a_1-like"/>
</dbReference>
<dbReference type="PANTHER" id="PTHR35357:SF17">
    <property type="entry name" value="PECTINESTERASE INHIBITOR 12"/>
    <property type="match status" value="1"/>
</dbReference>
<dbReference type="PANTHER" id="PTHR35357">
    <property type="entry name" value="OS02G0537100 PROTEIN"/>
    <property type="match status" value="1"/>
</dbReference>
<comment type="similarity">
    <text evidence="3">Belongs to the PMEI family.</text>
</comment>
<reference evidence="6 7" key="1">
    <citation type="journal article" date="2018" name="Mol. Plant">
        <title>The genome of Artemisia annua provides insight into the evolution of Asteraceae family and artemisinin biosynthesis.</title>
        <authorList>
            <person name="Shen Q."/>
            <person name="Zhang L."/>
            <person name="Liao Z."/>
            <person name="Wang S."/>
            <person name="Yan T."/>
            <person name="Shi P."/>
            <person name="Liu M."/>
            <person name="Fu X."/>
            <person name="Pan Q."/>
            <person name="Wang Y."/>
            <person name="Lv Z."/>
            <person name="Lu X."/>
            <person name="Zhang F."/>
            <person name="Jiang W."/>
            <person name="Ma Y."/>
            <person name="Chen M."/>
            <person name="Hao X."/>
            <person name="Li L."/>
            <person name="Tang Y."/>
            <person name="Lv G."/>
            <person name="Zhou Y."/>
            <person name="Sun X."/>
            <person name="Brodelius P.E."/>
            <person name="Rose J.K.C."/>
            <person name="Tang K."/>
        </authorList>
    </citation>
    <scope>NUCLEOTIDE SEQUENCE [LARGE SCALE GENOMIC DNA]</scope>
    <source>
        <strain evidence="7">cv. Huhao1</strain>
        <tissue evidence="6">Leaf</tissue>
    </source>
</reference>
<dbReference type="Proteomes" id="UP000245207">
    <property type="component" value="Unassembled WGS sequence"/>
</dbReference>
<evidence type="ECO:0000313" key="7">
    <source>
        <dbReference type="Proteomes" id="UP000245207"/>
    </source>
</evidence>
<sequence>MTSPSSYLLFIVFSFVFLPTHARNIVHGTCKLCSQQDPNVRYRFCTTSLEAASGSHHANIRGLGKISIHLIHENLTDTRSHIKKLMKNNVFKLNAFVKPRLDDCLELYSDSIIDIRSAMKNYKLKRYDEASLLISAVMDAATTCENGFKEKRKAISPLTKRNNVTFELAAIGLSLIRVIQSGIN</sequence>
<evidence type="ECO:0000256" key="4">
    <source>
        <dbReference type="SAM" id="SignalP"/>
    </source>
</evidence>
<dbReference type="Gene3D" id="1.20.140.40">
    <property type="entry name" value="Invertase/pectin methylesterase inhibitor family protein"/>
    <property type="match status" value="1"/>
</dbReference>
<feature type="signal peptide" evidence="4">
    <location>
        <begin position="1"/>
        <end position="22"/>
    </location>
</feature>
<evidence type="ECO:0000256" key="1">
    <source>
        <dbReference type="ARBA" id="ARBA00022729"/>
    </source>
</evidence>
<dbReference type="SMART" id="SM00856">
    <property type="entry name" value="PMEI"/>
    <property type="match status" value="1"/>
</dbReference>
<dbReference type="EMBL" id="PKPP01008692">
    <property type="protein sequence ID" value="PWA50027.1"/>
    <property type="molecule type" value="Genomic_DNA"/>
</dbReference>
<evidence type="ECO:0000256" key="3">
    <source>
        <dbReference type="ARBA" id="ARBA00038471"/>
    </source>
</evidence>
<protein>
    <submittedName>
        <fullName evidence="6">Pectinesterase inhibitor domain-containing protein</fullName>
    </submittedName>
</protein>
<evidence type="ECO:0000313" key="6">
    <source>
        <dbReference type="EMBL" id="PWA50027.1"/>
    </source>
</evidence>
<dbReference type="GO" id="GO:0005576">
    <property type="term" value="C:extracellular region"/>
    <property type="evidence" value="ECO:0007669"/>
    <property type="project" value="UniProtKB-ARBA"/>
</dbReference>
<dbReference type="InterPro" id="IPR006501">
    <property type="entry name" value="Pectinesterase_inhib_dom"/>
</dbReference>
<dbReference type="InterPro" id="IPR035513">
    <property type="entry name" value="Invertase/methylesterase_inhib"/>
</dbReference>
<keyword evidence="7" id="KW-1185">Reference proteome</keyword>
<dbReference type="FunFam" id="1.20.140.40:FF:000002">
    <property type="entry name" value="Putative invertase inhibitor"/>
    <property type="match status" value="1"/>
</dbReference>
<keyword evidence="2" id="KW-1015">Disulfide bond</keyword>
<evidence type="ECO:0000256" key="2">
    <source>
        <dbReference type="ARBA" id="ARBA00023157"/>
    </source>
</evidence>
<evidence type="ECO:0000259" key="5">
    <source>
        <dbReference type="SMART" id="SM00856"/>
    </source>
</evidence>
<organism evidence="6 7">
    <name type="scientific">Artemisia annua</name>
    <name type="common">Sweet wormwood</name>
    <dbReference type="NCBI Taxonomy" id="35608"/>
    <lineage>
        <taxon>Eukaryota</taxon>
        <taxon>Viridiplantae</taxon>
        <taxon>Streptophyta</taxon>
        <taxon>Embryophyta</taxon>
        <taxon>Tracheophyta</taxon>
        <taxon>Spermatophyta</taxon>
        <taxon>Magnoliopsida</taxon>
        <taxon>eudicotyledons</taxon>
        <taxon>Gunneridae</taxon>
        <taxon>Pentapetalae</taxon>
        <taxon>asterids</taxon>
        <taxon>campanulids</taxon>
        <taxon>Asterales</taxon>
        <taxon>Asteraceae</taxon>
        <taxon>Asteroideae</taxon>
        <taxon>Anthemideae</taxon>
        <taxon>Artemisiinae</taxon>
        <taxon>Artemisia</taxon>
    </lineage>
</organism>
<dbReference type="Pfam" id="PF04043">
    <property type="entry name" value="PMEI"/>
    <property type="match status" value="1"/>
</dbReference>
<dbReference type="SUPFAM" id="SSF101148">
    <property type="entry name" value="Plant invertase/pectin methylesterase inhibitor"/>
    <property type="match status" value="1"/>
</dbReference>
<dbReference type="NCBIfam" id="TIGR01614">
    <property type="entry name" value="PME_inhib"/>
    <property type="match status" value="1"/>
</dbReference>
<name>A0A2U1LM06_ARTAN</name>
<feature type="chain" id="PRO_5015780228" evidence="4">
    <location>
        <begin position="23"/>
        <end position="184"/>
    </location>
</feature>
<dbReference type="CDD" id="cd15795">
    <property type="entry name" value="PMEI-Pla_a_1_like"/>
    <property type="match status" value="1"/>
</dbReference>